<sequence length="172" mass="18885">MPIANSKPWYREPWPWILMAGPAIVVVAGFITAWLAISSSDGLVDDDYYKQGLAVNQRMARSDAASGLGLAAEVVVGDNGLDLRLFLSAREAAVLPENLVFKTVHPTRAGADQSVLLKRDSAGLYVGRLTAALRGRWHVSLEDQERKWRLTGDWNTDKASTLQLPAADVRRD</sequence>
<protein>
    <submittedName>
        <fullName evidence="2">FixH family protein</fullName>
    </submittedName>
</protein>
<gene>
    <name evidence="2" type="ORF">IPL58_11850</name>
</gene>
<proteinExistence type="predicted"/>
<organism evidence="2 3">
    <name type="scientific">Candidatus Proximibacter danicus</name>
    <dbReference type="NCBI Taxonomy" id="2954365"/>
    <lineage>
        <taxon>Bacteria</taxon>
        <taxon>Pseudomonadati</taxon>
        <taxon>Pseudomonadota</taxon>
        <taxon>Betaproteobacteria</taxon>
        <taxon>Candidatus Proximibacter</taxon>
    </lineage>
</organism>
<dbReference type="Proteomes" id="UP000886689">
    <property type="component" value="Unassembled WGS sequence"/>
</dbReference>
<evidence type="ECO:0000313" key="2">
    <source>
        <dbReference type="EMBL" id="MBK8524717.1"/>
    </source>
</evidence>
<name>A0A9D7K501_9PROT</name>
<dbReference type="AlphaFoldDB" id="A0A9D7K501"/>
<evidence type="ECO:0000313" key="3">
    <source>
        <dbReference type="Proteomes" id="UP000886689"/>
    </source>
</evidence>
<keyword evidence="1" id="KW-0472">Membrane</keyword>
<accession>A0A9D7K501</accession>
<reference evidence="2" key="1">
    <citation type="submission" date="2020-10" db="EMBL/GenBank/DDBJ databases">
        <title>Connecting structure to function with the recovery of over 1000 high-quality activated sludge metagenome-assembled genomes encoding full-length rRNA genes using long-read sequencing.</title>
        <authorList>
            <person name="Singleton C.M."/>
            <person name="Petriglieri F."/>
            <person name="Kristensen J.M."/>
            <person name="Kirkegaard R.H."/>
            <person name="Michaelsen T.Y."/>
            <person name="Andersen M.H."/>
            <person name="Karst S.M."/>
            <person name="Dueholm M.S."/>
            <person name="Nielsen P.H."/>
            <person name="Albertsen M."/>
        </authorList>
    </citation>
    <scope>NUCLEOTIDE SEQUENCE</scope>
    <source>
        <strain evidence="2">Hirt_18-Q3-R61-65_BATAC.395</strain>
    </source>
</reference>
<keyword evidence="1" id="KW-1133">Transmembrane helix</keyword>
<dbReference type="EMBL" id="JADJUC010000013">
    <property type="protein sequence ID" value="MBK8524717.1"/>
    <property type="molecule type" value="Genomic_DNA"/>
</dbReference>
<dbReference type="Pfam" id="PF05751">
    <property type="entry name" value="FixH"/>
    <property type="match status" value="1"/>
</dbReference>
<feature type="transmembrane region" description="Helical" evidence="1">
    <location>
        <begin position="16"/>
        <end position="37"/>
    </location>
</feature>
<dbReference type="InterPro" id="IPR008620">
    <property type="entry name" value="FixH"/>
</dbReference>
<keyword evidence="1" id="KW-0812">Transmembrane</keyword>
<comment type="caution">
    <text evidence="2">The sequence shown here is derived from an EMBL/GenBank/DDBJ whole genome shotgun (WGS) entry which is preliminary data.</text>
</comment>
<evidence type="ECO:0000256" key="1">
    <source>
        <dbReference type="SAM" id="Phobius"/>
    </source>
</evidence>